<name>A0A182HWV8_ANOAR</name>
<sequence>MEPTATILQFKWRKMRTLYTIYFLLAASFFAGIVIAGVLQLSKDQQQAKLEASAEVAVRSKRELLRVLGYGGGFGGASGANAASNALSQNVGGFGFSSSNANANAFNQQFGLGGFGSSAANAQAQSFQSDGPFGSFGASAANSASQGFSAGPGGLAGSAGFSGSQTYNLLGGRKISIAYSNGFSLANGGRPTGSNGCCCQNTMSASVRASASCWWAVICLLLLVVGCVLSMPAQEDTRADKPLGGVPDAGSVHEEVVVAAALYVRKKDPTTLRRQKREIRNNHVTVQHGTSHTNRFDGTGTGKREPFLGKQHEKVLTNWKNDNGAASSKLIPSSADRTQSKQNKTGPEFEIALSIMMLMTMMMMVVVGSIDFDLPAQPKIATMAKQDPKDRTQHLHAEVRDRAGNGYEVLVESSLHVRKANPAVRRNVRSVLDLLVPPEAVLVRQKRQFNGFGASSSNANANAFNQYYGPNGFGASAANAGAQSFYNQGPGGGFGASAANSASQGFSAGPGGFSGSAGQSGSQSYKLPGNKDVNLSYSGGFSVANGQPSVSQGSSISFSKKFACKGVMSFSSVAVLALLCGVGLCAAYPYPYPQNAFMYYRNALPVMAYPQLQQTAMYQHAMYQNQRLRQNYQRRSATSGVAAFAAGDNIATGTILKDPAVEGYPSVQSFADAYPADALPENEIPLSDDGGQLEQDGNAGGELDFALDNEEPLEDVPAAAAAPLVPTTTDKRKKKVTVQLDSASAEDDQEDEEQVSFGTRRGGSAGRPAGGSAGPMFPVTFGSTNGGAIAIANSYSTGKGGSATSHATAYGTIEQKKTANYLVKENSVARVSQVEINTNYGEFQ</sequence>
<keyword evidence="2" id="KW-0472">Membrane</keyword>
<feature type="transmembrane region" description="Helical" evidence="2">
    <location>
        <begin position="567"/>
        <end position="590"/>
    </location>
</feature>
<dbReference type="EMBL" id="APCN01001547">
    <property type="status" value="NOT_ANNOTATED_CDS"/>
    <property type="molecule type" value="Genomic_DNA"/>
</dbReference>
<dbReference type="VEuPathDB" id="VectorBase:AARA21_005750"/>
<feature type="compositionally biased region" description="Acidic residues" evidence="1">
    <location>
        <begin position="744"/>
        <end position="754"/>
    </location>
</feature>
<feature type="transmembrane region" description="Helical" evidence="2">
    <location>
        <begin position="20"/>
        <end position="39"/>
    </location>
</feature>
<feature type="region of interest" description="Disordered" evidence="1">
    <location>
        <begin position="680"/>
        <end position="704"/>
    </location>
</feature>
<feature type="transmembrane region" description="Helical" evidence="2">
    <location>
        <begin position="213"/>
        <end position="233"/>
    </location>
</feature>
<reference evidence="3" key="1">
    <citation type="submission" date="2022-08" db="UniProtKB">
        <authorList>
            <consortium name="EnsemblMetazoa"/>
        </authorList>
    </citation>
    <scope>IDENTIFICATION</scope>
    <source>
        <strain evidence="3">Dongola</strain>
    </source>
</reference>
<accession>A0A182HWV8</accession>
<dbReference type="EMBL" id="APCN01001546">
    <property type="status" value="NOT_ANNOTATED_CDS"/>
    <property type="molecule type" value="Genomic_DNA"/>
</dbReference>
<dbReference type="VEuPathDB" id="VectorBase:AARA005787"/>
<feature type="region of interest" description="Disordered" evidence="1">
    <location>
        <begin position="730"/>
        <end position="773"/>
    </location>
</feature>
<feature type="transmembrane region" description="Helical" evidence="2">
    <location>
        <begin position="351"/>
        <end position="370"/>
    </location>
</feature>
<evidence type="ECO:0000256" key="2">
    <source>
        <dbReference type="SAM" id="Phobius"/>
    </source>
</evidence>
<dbReference type="AlphaFoldDB" id="A0A182HWV8"/>
<keyword evidence="2" id="KW-0812">Transmembrane</keyword>
<evidence type="ECO:0000256" key="1">
    <source>
        <dbReference type="SAM" id="MobiDB-lite"/>
    </source>
</evidence>
<feature type="region of interest" description="Disordered" evidence="1">
    <location>
        <begin position="319"/>
        <end position="344"/>
    </location>
</feature>
<dbReference type="VEuPathDB" id="VectorBase:AARA21_015576"/>
<feature type="compositionally biased region" description="Polar residues" evidence="1">
    <location>
        <begin position="335"/>
        <end position="344"/>
    </location>
</feature>
<evidence type="ECO:0000313" key="3">
    <source>
        <dbReference type="EnsemblMetazoa" id="AARA005787-PA"/>
    </source>
</evidence>
<organism evidence="3 4">
    <name type="scientific">Anopheles arabiensis</name>
    <name type="common">Mosquito</name>
    <dbReference type="NCBI Taxonomy" id="7173"/>
    <lineage>
        <taxon>Eukaryota</taxon>
        <taxon>Metazoa</taxon>
        <taxon>Ecdysozoa</taxon>
        <taxon>Arthropoda</taxon>
        <taxon>Hexapoda</taxon>
        <taxon>Insecta</taxon>
        <taxon>Pterygota</taxon>
        <taxon>Neoptera</taxon>
        <taxon>Endopterygota</taxon>
        <taxon>Diptera</taxon>
        <taxon>Nematocera</taxon>
        <taxon>Culicoidea</taxon>
        <taxon>Culicidae</taxon>
        <taxon>Anophelinae</taxon>
        <taxon>Anopheles</taxon>
    </lineage>
</organism>
<dbReference type="VEuPathDB" id="VectorBase:AARA21_012014"/>
<keyword evidence="4" id="KW-1185">Reference proteome</keyword>
<evidence type="ECO:0000313" key="4">
    <source>
        <dbReference type="Proteomes" id="UP000075840"/>
    </source>
</evidence>
<feature type="compositionally biased region" description="Gly residues" evidence="1">
    <location>
        <begin position="760"/>
        <end position="773"/>
    </location>
</feature>
<protein>
    <submittedName>
        <fullName evidence="3">Uncharacterized protein</fullName>
    </submittedName>
</protein>
<dbReference type="EnsemblMetazoa" id="AARA005787-RA">
    <property type="protein sequence ID" value="AARA005787-PA"/>
    <property type="gene ID" value="AARA005787"/>
</dbReference>
<keyword evidence="2" id="KW-1133">Transmembrane helix</keyword>
<proteinExistence type="predicted"/>
<dbReference type="Proteomes" id="UP000075840">
    <property type="component" value="Unassembled WGS sequence"/>
</dbReference>
<dbReference type="VEuPathDB" id="VectorBase:AARA21_013907"/>